<comment type="subcellular location">
    <subcellularLocation>
        <location evidence="1">Membrane</location>
        <topology evidence="1">Multi-pass membrane protein</topology>
    </subcellularLocation>
</comment>
<evidence type="ECO:0000259" key="6">
    <source>
        <dbReference type="Pfam" id="PF06271"/>
    </source>
</evidence>
<evidence type="ECO:0000256" key="2">
    <source>
        <dbReference type="ARBA" id="ARBA00022692"/>
    </source>
</evidence>
<dbReference type="InterPro" id="IPR010432">
    <property type="entry name" value="RDD"/>
</dbReference>
<dbReference type="GO" id="GO:0016020">
    <property type="term" value="C:membrane"/>
    <property type="evidence" value="ECO:0007669"/>
    <property type="project" value="UniProtKB-SubCell"/>
</dbReference>
<protein>
    <submittedName>
        <fullName evidence="7">RDD family protein</fullName>
    </submittedName>
</protein>
<proteinExistence type="predicted"/>
<dbReference type="Proteomes" id="UP000427071">
    <property type="component" value="Chromosome"/>
</dbReference>
<dbReference type="EMBL" id="CP046452">
    <property type="protein sequence ID" value="QGU01223.1"/>
    <property type="molecule type" value="Genomic_DNA"/>
</dbReference>
<feature type="domain" description="RDD" evidence="6">
    <location>
        <begin position="47"/>
        <end position="175"/>
    </location>
</feature>
<keyword evidence="8" id="KW-1185">Reference proteome</keyword>
<evidence type="ECO:0000256" key="5">
    <source>
        <dbReference type="SAM" id="Phobius"/>
    </source>
</evidence>
<reference evidence="8" key="1">
    <citation type="submission" date="2019-11" db="EMBL/GenBank/DDBJ databases">
        <title>Complete genome sequence of Corynebacterium kalinowskii 1959, a novel Corynebacterium species isolated from soil of a small paddock in Vilsendorf, Germany.</title>
        <authorList>
            <person name="Schaffert L."/>
            <person name="Ruwe M."/>
            <person name="Milse J."/>
            <person name="Hanuschka K."/>
            <person name="Ortseifen V."/>
            <person name="Droste J."/>
            <person name="Brandt D."/>
            <person name="Schlueter L."/>
            <person name="Kutter Y."/>
            <person name="Vinke S."/>
            <person name="Viehoefer P."/>
            <person name="Jacob L."/>
            <person name="Luebke N.-C."/>
            <person name="Schulte-Berndt E."/>
            <person name="Hain C."/>
            <person name="Linder M."/>
            <person name="Schmidt P."/>
            <person name="Wollenschlaeger L."/>
            <person name="Luttermann T."/>
            <person name="Thieme E."/>
            <person name="Hassa J."/>
            <person name="Haak M."/>
            <person name="Wittchen M."/>
            <person name="Mentz A."/>
            <person name="Persicke M."/>
            <person name="Busche T."/>
            <person name="Ruckert C."/>
        </authorList>
    </citation>
    <scope>NUCLEOTIDE SEQUENCE [LARGE SCALE GENOMIC DNA]</scope>
    <source>
        <strain evidence="8">1959</strain>
    </source>
</reference>
<dbReference type="KEGG" id="ckw:CKALI_01620"/>
<keyword evidence="4 5" id="KW-0472">Membrane</keyword>
<evidence type="ECO:0000313" key="7">
    <source>
        <dbReference type="EMBL" id="QGU01223.1"/>
    </source>
</evidence>
<evidence type="ECO:0000256" key="3">
    <source>
        <dbReference type="ARBA" id="ARBA00022989"/>
    </source>
</evidence>
<gene>
    <name evidence="7" type="ORF">CKALI_01620</name>
</gene>
<organism evidence="7 8">
    <name type="scientific">Corynebacterium kalinowskii</name>
    <dbReference type="NCBI Taxonomy" id="2675216"/>
    <lineage>
        <taxon>Bacteria</taxon>
        <taxon>Bacillati</taxon>
        <taxon>Actinomycetota</taxon>
        <taxon>Actinomycetes</taxon>
        <taxon>Mycobacteriales</taxon>
        <taxon>Corynebacteriaceae</taxon>
        <taxon>Corynebacterium</taxon>
    </lineage>
</organism>
<feature type="transmembrane region" description="Helical" evidence="5">
    <location>
        <begin position="135"/>
        <end position="158"/>
    </location>
</feature>
<keyword evidence="3 5" id="KW-1133">Transmembrane helix</keyword>
<keyword evidence="2 5" id="KW-0812">Transmembrane</keyword>
<dbReference type="Pfam" id="PF06271">
    <property type="entry name" value="RDD"/>
    <property type="match status" value="1"/>
</dbReference>
<feature type="transmembrane region" description="Helical" evidence="5">
    <location>
        <begin position="56"/>
        <end position="78"/>
    </location>
</feature>
<evidence type="ECO:0000313" key="8">
    <source>
        <dbReference type="Proteomes" id="UP000427071"/>
    </source>
</evidence>
<dbReference type="AlphaFoldDB" id="A0A6B8VA73"/>
<evidence type="ECO:0000256" key="1">
    <source>
        <dbReference type="ARBA" id="ARBA00004141"/>
    </source>
</evidence>
<name>A0A6B8VA73_9CORY</name>
<accession>A0A6B8VA73</accession>
<feature type="transmembrane region" description="Helical" evidence="5">
    <location>
        <begin position="84"/>
        <end position="104"/>
    </location>
</feature>
<evidence type="ECO:0000256" key="4">
    <source>
        <dbReference type="ARBA" id="ARBA00023136"/>
    </source>
</evidence>
<sequence length="185" mass="19842">MNAKPVRDRLAREVRDAMSIPVSYGELEKYNAFLPGRNIGPRSVDNAPVAGRVSALAIDAAIFTSMFVTVVIGLAIAFSQPWTLAAAFAWPVLFYLWQVTFDAAGGSIGKRVMGLRVVGPADTPVDVGQTARRNLWLLLPMIPIAGPVAAIGVGLWYAGAAKADAFGVAPHDRFARTRVVRKQLP</sequence>